<feature type="region of interest" description="Disordered" evidence="4">
    <location>
        <begin position="758"/>
        <end position="780"/>
    </location>
</feature>
<keyword evidence="3" id="KW-0560">Oxidoreductase</keyword>
<dbReference type="EMBL" id="BROQ01000010">
    <property type="protein sequence ID" value="GKZ18265.1"/>
    <property type="molecule type" value="Genomic_DNA"/>
</dbReference>
<feature type="domain" description="FAD/NAD(P)-binding" evidence="5">
    <location>
        <begin position="233"/>
        <end position="311"/>
    </location>
</feature>
<dbReference type="GO" id="GO:0016491">
    <property type="term" value="F:oxidoreductase activity"/>
    <property type="evidence" value="ECO:0007669"/>
    <property type="project" value="UniProtKB-KW"/>
</dbReference>
<keyword evidence="2" id="KW-0274">FAD</keyword>
<dbReference type="SUPFAM" id="SSF51905">
    <property type="entry name" value="FAD/NAD(P)-binding domain"/>
    <property type="match status" value="1"/>
</dbReference>
<dbReference type="InterPro" id="IPR050346">
    <property type="entry name" value="FMO-like"/>
</dbReference>
<dbReference type="AlphaFoldDB" id="A0A9W5YHY6"/>
<dbReference type="Pfam" id="PF07992">
    <property type="entry name" value="Pyr_redox_2"/>
    <property type="match status" value="1"/>
</dbReference>
<feature type="region of interest" description="Disordered" evidence="4">
    <location>
        <begin position="713"/>
        <end position="735"/>
    </location>
</feature>
<evidence type="ECO:0000256" key="4">
    <source>
        <dbReference type="SAM" id="MobiDB-lite"/>
    </source>
</evidence>
<keyword evidence="1" id="KW-0285">Flavoprotein</keyword>
<dbReference type="Proteomes" id="UP001143548">
    <property type="component" value="Unassembled WGS sequence"/>
</dbReference>
<dbReference type="Gene3D" id="3.50.50.60">
    <property type="entry name" value="FAD/NAD(P)-binding domain"/>
    <property type="match status" value="1"/>
</dbReference>
<evidence type="ECO:0000256" key="3">
    <source>
        <dbReference type="ARBA" id="ARBA00023002"/>
    </source>
</evidence>
<dbReference type="PANTHER" id="PTHR23023">
    <property type="entry name" value="DIMETHYLANILINE MONOOXYGENASE"/>
    <property type="match status" value="1"/>
</dbReference>
<proteinExistence type="predicted"/>
<evidence type="ECO:0000259" key="5">
    <source>
        <dbReference type="Pfam" id="PF07992"/>
    </source>
</evidence>
<evidence type="ECO:0000313" key="7">
    <source>
        <dbReference type="Proteomes" id="UP001143548"/>
    </source>
</evidence>
<dbReference type="InterPro" id="IPR023753">
    <property type="entry name" value="FAD/NAD-binding_dom"/>
</dbReference>
<reference evidence="6" key="1">
    <citation type="submission" date="2022-07" db="EMBL/GenBank/DDBJ databases">
        <title>Taxonomy of Aspergillus series Nigri: significant species reduction supported by multi-species coalescent approaches.</title>
        <authorList>
            <person name="Bian C."/>
            <person name="Kusuya Y."/>
            <person name="Sklenar F."/>
            <person name="D'hooge E."/>
            <person name="Yaguchi T."/>
            <person name="Takahashi H."/>
            <person name="Hubka V."/>
        </authorList>
    </citation>
    <scope>NUCLEOTIDE SEQUENCE</scope>
    <source>
        <strain evidence="6">CBS 733.88</strain>
    </source>
</reference>
<organism evidence="6 7">
    <name type="scientific">Aspergillus brasiliensis</name>
    <dbReference type="NCBI Taxonomy" id="319629"/>
    <lineage>
        <taxon>Eukaryota</taxon>
        <taxon>Fungi</taxon>
        <taxon>Dikarya</taxon>
        <taxon>Ascomycota</taxon>
        <taxon>Pezizomycotina</taxon>
        <taxon>Eurotiomycetes</taxon>
        <taxon>Eurotiomycetidae</taxon>
        <taxon>Eurotiales</taxon>
        <taxon>Aspergillaceae</taxon>
        <taxon>Aspergillus</taxon>
        <taxon>Aspergillus subgen. Circumdati</taxon>
    </lineage>
</organism>
<name>A0A9W5YHY6_9EURO</name>
<dbReference type="InterPro" id="IPR036188">
    <property type="entry name" value="FAD/NAD-bd_sf"/>
</dbReference>
<comment type="caution">
    <text evidence="6">The sequence shown here is derived from an EMBL/GenBank/DDBJ whole genome shotgun (WGS) entry which is preliminary data.</text>
</comment>
<evidence type="ECO:0000256" key="1">
    <source>
        <dbReference type="ARBA" id="ARBA00022630"/>
    </source>
</evidence>
<accession>A0A9W5YHY6</accession>
<evidence type="ECO:0000256" key="2">
    <source>
        <dbReference type="ARBA" id="ARBA00022827"/>
    </source>
</evidence>
<evidence type="ECO:0000313" key="6">
    <source>
        <dbReference type="EMBL" id="GKZ18265.1"/>
    </source>
</evidence>
<gene>
    <name evidence="6" type="ORF">AbraCBS73388_000425</name>
</gene>
<protein>
    <recommendedName>
        <fullName evidence="5">FAD/NAD(P)-binding domain-containing protein</fullName>
    </recommendedName>
</protein>
<sequence>MSNKFRSLQRKKNARSIVSEDPWKVDTPFGPPRIPRFPKRSMRRLRSTLQKLSPSARAEKEILRQKNRYKIPLTERNVDALVTEQLFTDACAGPSGLVTAKTLLHSFPEGTFIPSIFEKNGRIGGLWPTAIDHGAERRLNPWIRTNLSRFTVAFSDLAWESVVAEAELSMFPQARQVGQYLEKYTNLYIPKGVLRLGKEVVRTVRETDGLRARWTVQWTSRSIDANGIECNGPEMESEEFDYLVVTSGYFAKAHFPDIPGLAGVADRVVHSSEVQTIDDVQQLLERTGSSGGKLVVIGGSMSGVEAASTVALHLSTMDFKPPVSQSGRDYEVHHISSRPFWTIPTHLPHDGFQDNTKAQNMQFLPLDLVFYDLARRPPGPVEYGLGPLSTERIHKTNAYFRSLLGAEYAKIGSFGISSTESEDPQPSWIGIGDDYAEYVRSGFIKPTIGRVSNINSASTLTVTLPDGSQETISDITAIITATGYTPFSSLSFLPPTVLSTLEYSTNDPFIPLILDGKGTSHAEIPDLGFVGFYRGPYWGAMEMQARSLASTWAKDLSFTGPYFTNEELTQKTNERDLLRTLRTTNLPRSQFPMGDYVGLMETLARDLNIPRAPIPTSTSNHHHHQSNATHNDNYNHGPVLPSRYIPTPFLTPTPSDRLSTLIARESTNTLNSLQRTITPSPTNYNLGMGMAIFRALHGQWTYTRTVIHILPSPSPSPASLPTPTRSSQISQVSGTATFHPRRTSSIWYEKEYVYEEVPNNNDTHNNNHHTDTDTTDDDNDIKARPKRYIYRLTEGTWSKKNGQILIWNVDIDPFHAGKFSHGMFVGLAEQIPPPAPGSDNDVDGDGYGDESRYVVRAAAGAIPMDREKERDPKYEYVFQMEGVSVLEWECVVRENVVEGSSVEGGEGGKVGGGLVTRTVYRR</sequence>